<gene>
    <name evidence="3" type="ORF">Scep_022501</name>
</gene>
<dbReference type="Proteomes" id="UP001419268">
    <property type="component" value="Unassembled WGS sequence"/>
</dbReference>
<organism evidence="3 4">
    <name type="scientific">Stephania cephalantha</name>
    <dbReference type="NCBI Taxonomy" id="152367"/>
    <lineage>
        <taxon>Eukaryota</taxon>
        <taxon>Viridiplantae</taxon>
        <taxon>Streptophyta</taxon>
        <taxon>Embryophyta</taxon>
        <taxon>Tracheophyta</taxon>
        <taxon>Spermatophyta</taxon>
        <taxon>Magnoliopsida</taxon>
        <taxon>Ranunculales</taxon>
        <taxon>Menispermaceae</taxon>
        <taxon>Menispermoideae</taxon>
        <taxon>Cissampelideae</taxon>
        <taxon>Stephania</taxon>
    </lineage>
</organism>
<keyword evidence="4" id="KW-1185">Reference proteome</keyword>
<feature type="compositionally biased region" description="Polar residues" evidence="1">
    <location>
        <begin position="79"/>
        <end position="90"/>
    </location>
</feature>
<protein>
    <recommendedName>
        <fullName evidence="2">Retrotransposon gag domain-containing protein</fullName>
    </recommendedName>
</protein>
<proteinExistence type="predicted"/>
<feature type="compositionally biased region" description="Pro residues" evidence="1">
    <location>
        <begin position="58"/>
        <end position="75"/>
    </location>
</feature>
<name>A0AAP0I105_9MAGN</name>
<feature type="region of interest" description="Disordered" evidence="1">
    <location>
        <begin position="54"/>
        <end position="90"/>
    </location>
</feature>
<evidence type="ECO:0000313" key="3">
    <source>
        <dbReference type="EMBL" id="KAK9105657.1"/>
    </source>
</evidence>
<evidence type="ECO:0000259" key="2">
    <source>
        <dbReference type="Pfam" id="PF03732"/>
    </source>
</evidence>
<dbReference type="EMBL" id="JBBNAG010000009">
    <property type="protein sequence ID" value="KAK9105657.1"/>
    <property type="molecule type" value="Genomic_DNA"/>
</dbReference>
<evidence type="ECO:0000256" key="1">
    <source>
        <dbReference type="SAM" id="MobiDB-lite"/>
    </source>
</evidence>
<dbReference type="InterPro" id="IPR005162">
    <property type="entry name" value="Retrotrans_gag_dom"/>
</dbReference>
<reference evidence="3 4" key="1">
    <citation type="submission" date="2024-01" db="EMBL/GenBank/DDBJ databases">
        <title>Genome assemblies of Stephania.</title>
        <authorList>
            <person name="Yang L."/>
        </authorList>
    </citation>
    <scope>NUCLEOTIDE SEQUENCE [LARGE SCALE GENOMIC DNA]</scope>
    <source>
        <strain evidence="3">JXDWG</strain>
        <tissue evidence="3">Leaf</tissue>
    </source>
</reference>
<sequence>MAIKEQPQNQEAKHDSMLAVLQQHSEAITRSSFSDDCMQKMMREVLQCLTSLEKQPIDSPPTPPPPPILPTPSSYPIPHSSTSALNSTASYPNSSANVQLRTPKVEIPIFSGDNPLSWLFQIERFFLYHHTPAEQSLSIASFYMAENALQWFHWMHSTAQLANWAAFTKALEVRFGPSSFVYFEAALFKLKQTSTVEAYMAEFEALSTRTTAFFMD</sequence>
<accession>A0AAP0I105</accession>
<feature type="domain" description="Retrotransposon gag" evidence="2">
    <location>
        <begin position="139"/>
        <end position="210"/>
    </location>
</feature>
<dbReference type="AlphaFoldDB" id="A0AAP0I105"/>
<dbReference type="Pfam" id="PF03732">
    <property type="entry name" value="Retrotrans_gag"/>
    <property type="match status" value="1"/>
</dbReference>
<comment type="caution">
    <text evidence="3">The sequence shown here is derived from an EMBL/GenBank/DDBJ whole genome shotgun (WGS) entry which is preliminary data.</text>
</comment>
<evidence type="ECO:0000313" key="4">
    <source>
        <dbReference type="Proteomes" id="UP001419268"/>
    </source>
</evidence>